<dbReference type="Pfam" id="PF00151">
    <property type="entry name" value="Lipase"/>
    <property type="match status" value="1"/>
</dbReference>
<evidence type="ECO:0000313" key="7">
    <source>
        <dbReference type="EMBL" id="CAH2050168.1"/>
    </source>
</evidence>
<evidence type="ECO:0000256" key="3">
    <source>
        <dbReference type="ARBA" id="ARBA00022525"/>
    </source>
</evidence>
<keyword evidence="5" id="KW-0732">Signal</keyword>
<dbReference type="EMBL" id="OW152814">
    <property type="protein sequence ID" value="CAH2050168.1"/>
    <property type="molecule type" value="Genomic_DNA"/>
</dbReference>
<proteinExistence type="inferred from homology"/>
<dbReference type="InterPro" id="IPR029058">
    <property type="entry name" value="AB_hydrolase_fold"/>
</dbReference>
<organism evidence="7 8">
    <name type="scientific">Iphiclides podalirius</name>
    <name type="common">scarce swallowtail</name>
    <dbReference type="NCBI Taxonomy" id="110791"/>
    <lineage>
        <taxon>Eukaryota</taxon>
        <taxon>Metazoa</taxon>
        <taxon>Ecdysozoa</taxon>
        <taxon>Arthropoda</taxon>
        <taxon>Hexapoda</taxon>
        <taxon>Insecta</taxon>
        <taxon>Pterygota</taxon>
        <taxon>Neoptera</taxon>
        <taxon>Endopterygota</taxon>
        <taxon>Lepidoptera</taxon>
        <taxon>Glossata</taxon>
        <taxon>Ditrysia</taxon>
        <taxon>Papilionoidea</taxon>
        <taxon>Papilionidae</taxon>
        <taxon>Papilioninae</taxon>
        <taxon>Iphiclides</taxon>
    </lineage>
</organism>
<feature type="signal peptide" evidence="5">
    <location>
        <begin position="1"/>
        <end position="19"/>
    </location>
</feature>
<dbReference type="InterPro" id="IPR013818">
    <property type="entry name" value="Lipase"/>
</dbReference>
<feature type="domain" description="Lipase" evidence="6">
    <location>
        <begin position="19"/>
        <end position="264"/>
    </location>
</feature>
<accession>A0ABN8I8P3</accession>
<dbReference type="PANTHER" id="PTHR11610">
    <property type="entry name" value="LIPASE"/>
    <property type="match status" value="1"/>
</dbReference>
<dbReference type="SUPFAM" id="SSF53474">
    <property type="entry name" value="alpha/beta-Hydrolases"/>
    <property type="match status" value="1"/>
</dbReference>
<evidence type="ECO:0000256" key="2">
    <source>
        <dbReference type="ARBA" id="ARBA00010701"/>
    </source>
</evidence>
<evidence type="ECO:0000313" key="8">
    <source>
        <dbReference type="Proteomes" id="UP000837857"/>
    </source>
</evidence>
<dbReference type="Proteomes" id="UP000837857">
    <property type="component" value="Chromosome 2"/>
</dbReference>
<reference evidence="7" key="1">
    <citation type="submission" date="2022-03" db="EMBL/GenBank/DDBJ databases">
        <authorList>
            <person name="Martin H S."/>
        </authorList>
    </citation>
    <scope>NUCLEOTIDE SEQUENCE</scope>
</reference>
<comment type="subcellular location">
    <subcellularLocation>
        <location evidence="1">Secreted</location>
    </subcellularLocation>
</comment>
<evidence type="ECO:0000256" key="4">
    <source>
        <dbReference type="RuleBase" id="RU004262"/>
    </source>
</evidence>
<evidence type="ECO:0000259" key="6">
    <source>
        <dbReference type="Pfam" id="PF00151"/>
    </source>
</evidence>
<dbReference type="InterPro" id="IPR000734">
    <property type="entry name" value="TAG_lipase"/>
</dbReference>
<gene>
    <name evidence="7" type="ORF">IPOD504_LOCUS7283</name>
</gene>
<evidence type="ECO:0000256" key="5">
    <source>
        <dbReference type="SAM" id="SignalP"/>
    </source>
</evidence>
<evidence type="ECO:0000256" key="1">
    <source>
        <dbReference type="ARBA" id="ARBA00004613"/>
    </source>
</evidence>
<dbReference type="Gene3D" id="3.40.50.1820">
    <property type="entry name" value="alpha/beta hydrolase"/>
    <property type="match status" value="1"/>
</dbReference>
<name>A0ABN8I8P3_9NEOP</name>
<sequence>MIAIIRVLLVLCAAAAASGFSLGDMDVIFHLFTRSNPAVSQPLLPSVASIMTSSFSLERRTIVTIHSYGEGVSGNFNAFVVPAHLSAEDVNIIAVDWSAGSSMFTQGLGNTPQVGRVIAQFFNILINNFGYNANRVRIVGVGLGGHAAGIAARHINGIVPHIIALDPSLPGWTHHPEILNADDASTVEVLHTTAGLYGYDKPLGDVDFYANGGQYQSGCGSDVSCSHIYAYAFYAESISTEVTNGNKFVGTACVDYESALNLRCTGPRDAIFGGSAVKTGVSGIYTFLTNFVPPFARG</sequence>
<protein>
    <recommendedName>
        <fullName evidence="6">Lipase domain-containing protein</fullName>
    </recommendedName>
</protein>
<dbReference type="PANTHER" id="PTHR11610:SF150">
    <property type="entry name" value="FI01825P-RELATED"/>
    <property type="match status" value="1"/>
</dbReference>
<keyword evidence="3" id="KW-0964">Secreted</keyword>
<feature type="non-terminal residue" evidence="7">
    <location>
        <position position="298"/>
    </location>
</feature>
<comment type="similarity">
    <text evidence="2 4">Belongs to the AB hydrolase superfamily. Lipase family.</text>
</comment>
<keyword evidence="8" id="KW-1185">Reference proteome</keyword>
<feature type="chain" id="PRO_5047007270" description="Lipase domain-containing protein" evidence="5">
    <location>
        <begin position="20"/>
        <end position="298"/>
    </location>
</feature>